<name>A0A8J5I7J0_ZINOF</name>
<gene>
    <name evidence="1" type="ORF">ZIOFF_002447</name>
</gene>
<sequence>MTHGLSSQLAISIPSNLQCQTPFLIVENAKFCRCLDGLHHCSFDGGDATTLQLIDLASSFPLLHRSGTTAKLLLGRMMLACVCDEGNIQREEVLTMWNQSFTSNYHPGSLEHAMCLMLQSADLFFLWSHSRLQSSSRGHHSAAVPALASARRTLVVLDADRHRETAGSNFLSALASSLVAAFVRYSSGHDFLRCCPTVGRDILSIQQDAASNWSIPSVPPPILYSPRCALTNPASDIWGFGVYDTMLGMADSLGILFCFLEVFLQLLAYYVWECLSVLL</sequence>
<comment type="caution">
    <text evidence="1">The sequence shown here is derived from an EMBL/GenBank/DDBJ whole genome shotgun (WGS) entry which is preliminary data.</text>
</comment>
<evidence type="ECO:0000313" key="1">
    <source>
        <dbReference type="EMBL" id="KAG6537358.1"/>
    </source>
</evidence>
<evidence type="ECO:0000313" key="2">
    <source>
        <dbReference type="Proteomes" id="UP000734854"/>
    </source>
</evidence>
<dbReference type="EMBL" id="JACMSC010000001">
    <property type="protein sequence ID" value="KAG6537358.1"/>
    <property type="molecule type" value="Genomic_DNA"/>
</dbReference>
<dbReference type="Proteomes" id="UP000734854">
    <property type="component" value="Unassembled WGS sequence"/>
</dbReference>
<proteinExistence type="predicted"/>
<reference evidence="1 2" key="1">
    <citation type="submission" date="2020-08" db="EMBL/GenBank/DDBJ databases">
        <title>Plant Genome Project.</title>
        <authorList>
            <person name="Zhang R.-G."/>
        </authorList>
    </citation>
    <scope>NUCLEOTIDE SEQUENCE [LARGE SCALE GENOMIC DNA]</scope>
    <source>
        <tissue evidence="1">Rhizome</tissue>
    </source>
</reference>
<accession>A0A8J5I7J0</accession>
<protein>
    <submittedName>
        <fullName evidence="1">Uncharacterized protein</fullName>
    </submittedName>
</protein>
<keyword evidence="2" id="KW-1185">Reference proteome</keyword>
<dbReference type="AlphaFoldDB" id="A0A8J5I7J0"/>
<organism evidence="1 2">
    <name type="scientific">Zingiber officinale</name>
    <name type="common">Ginger</name>
    <name type="synonym">Amomum zingiber</name>
    <dbReference type="NCBI Taxonomy" id="94328"/>
    <lineage>
        <taxon>Eukaryota</taxon>
        <taxon>Viridiplantae</taxon>
        <taxon>Streptophyta</taxon>
        <taxon>Embryophyta</taxon>
        <taxon>Tracheophyta</taxon>
        <taxon>Spermatophyta</taxon>
        <taxon>Magnoliopsida</taxon>
        <taxon>Liliopsida</taxon>
        <taxon>Zingiberales</taxon>
        <taxon>Zingiberaceae</taxon>
        <taxon>Zingiber</taxon>
    </lineage>
</organism>